<proteinExistence type="predicted"/>
<dbReference type="Proteomes" id="UP000689129">
    <property type="component" value="Unassembled WGS sequence"/>
</dbReference>
<reference evidence="1" key="1">
    <citation type="journal article" date="2021" name="Mol. Plant Pathol.">
        <title>A 20-kb lineage-specific genomic region tames virulence in pathogenic amphidiploid Verticillium longisporum.</title>
        <authorList>
            <person name="Harting R."/>
            <person name="Starke J."/>
            <person name="Kusch H."/>
            <person name="Poggeler S."/>
            <person name="Maurus I."/>
            <person name="Schluter R."/>
            <person name="Landesfeind M."/>
            <person name="Bulla I."/>
            <person name="Nowrousian M."/>
            <person name="de Jonge R."/>
            <person name="Stahlhut G."/>
            <person name="Hoff K.J."/>
            <person name="Asshauer K.P."/>
            <person name="Thurmer A."/>
            <person name="Stanke M."/>
            <person name="Daniel R."/>
            <person name="Morgenstern B."/>
            <person name="Thomma B.P.H.J."/>
            <person name="Kronstad J.W."/>
            <person name="Braus-Stromeyer S.A."/>
            <person name="Braus G.H."/>
        </authorList>
    </citation>
    <scope>NUCLEOTIDE SEQUENCE</scope>
    <source>
        <strain evidence="1">Vl32</strain>
    </source>
</reference>
<comment type="caution">
    <text evidence="1">The sequence shown here is derived from an EMBL/GenBank/DDBJ whole genome shotgun (WGS) entry which is preliminary data.</text>
</comment>
<dbReference type="AlphaFoldDB" id="A0A8I2ZA45"/>
<organism evidence="1 2">
    <name type="scientific">Verticillium longisporum</name>
    <name type="common">Verticillium dahliae var. longisporum</name>
    <dbReference type="NCBI Taxonomy" id="100787"/>
    <lineage>
        <taxon>Eukaryota</taxon>
        <taxon>Fungi</taxon>
        <taxon>Dikarya</taxon>
        <taxon>Ascomycota</taxon>
        <taxon>Pezizomycotina</taxon>
        <taxon>Sordariomycetes</taxon>
        <taxon>Hypocreomycetidae</taxon>
        <taxon>Glomerellales</taxon>
        <taxon>Plectosphaerellaceae</taxon>
        <taxon>Verticillium</taxon>
    </lineage>
</organism>
<evidence type="ECO:0000313" key="2">
    <source>
        <dbReference type="Proteomes" id="UP000689129"/>
    </source>
</evidence>
<evidence type="ECO:0000313" key="1">
    <source>
        <dbReference type="EMBL" id="KAG7118183.1"/>
    </source>
</evidence>
<gene>
    <name evidence="1" type="ORF">HYQ45_015540</name>
</gene>
<name>A0A8I2ZA45_VERLO</name>
<accession>A0A8I2ZA45</accession>
<dbReference type="EMBL" id="JAEMWZ010000428">
    <property type="protein sequence ID" value="KAG7118183.1"/>
    <property type="molecule type" value="Genomic_DNA"/>
</dbReference>
<sequence length="73" mass="7619">MKPRGTGISFDVNRNFAFRAASSSGELRGMQQGQSNSAPCGVRHHSAGHLAIFSPGNGGGEWNCATRADNKSA</sequence>
<protein>
    <submittedName>
        <fullName evidence="1">Uncharacterized protein</fullName>
    </submittedName>
</protein>